<protein>
    <submittedName>
        <fullName evidence="1">DUF2490 domain-containing protein</fullName>
    </submittedName>
</protein>
<dbReference type="Pfam" id="PF10677">
    <property type="entry name" value="DUF2490"/>
    <property type="match status" value="1"/>
</dbReference>
<comment type="caution">
    <text evidence="1">The sequence shown here is derived from an EMBL/GenBank/DDBJ whole genome shotgun (WGS) entry which is preliminary data.</text>
</comment>
<reference evidence="1 2" key="1">
    <citation type="submission" date="2021-01" db="EMBL/GenBank/DDBJ databases">
        <title>Carboxyliciviraga sp.nov., isolated from coastal sediments.</title>
        <authorList>
            <person name="Lu D."/>
            <person name="Zhang T."/>
        </authorList>
    </citation>
    <scope>NUCLEOTIDE SEQUENCE [LARGE SCALE GENOMIC DNA]</scope>
    <source>
        <strain evidence="1 2">N1Y132</strain>
    </source>
</reference>
<gene>
    <name evidence="1" type="ORF">JIV24_18970</name>
</gene>
<keyword evidence="2" id="KW-1185">Reference proteome</keyword>
<evidence type="ECO:0000313" key="1">
    <source>
        <dbReference type="EMBL" id="MBK3519436.1"/>
    </source>
</evidence>
<sequence length="210" mass="26130">MAQQQDMHTWYGFKMEGELNKKMGFSFEPELRLYENASQVHSWLTEFSMFYELHKRLAIGGLYRYQVEYDKFDYNERIHRTAIYLNFNYKIQRWRWRYRAMLQNENRNFLTSADGLNNYLGHRHKLSLKYYRKKWKFRPSIGMEYYFPVRPTTHTGRWKRRYIAAVDYRWSKELNVGLSYKMQDEFNVREPEQFHIFQLGLEFKPKFLKR</sequence>
<dbReference type="Proteomes" id="UP000605676">
    <property type="component" value="Unassembled WGS sequence"/>
</dbReference>
<organism evidence="1 2">
    <name type="scientific">Carboxylicivirga marina</name>
    <dbReference type="NCBI Taxonomy" id="2800988"/>
    <lineage>
        <taxon>Bacteria</taxon>
        <taxon>Pseudomonadati</taxon>
        <taxon>Bacteroidota</taxon>
        <taxon>Bacteroidia</taxon>
        <taxon>Marinilabiliales</taxon>
        <taxon>Marinilabiliaceae</taxon>
        <taxon>Carboxylicivirga</taxon>
    </lineage>
</organism>
<evidence type="ECO:0000313" key="2">
    <source>
        <dbReference type="Proteomes" id="UP000605676"/>
    </source>
</evidence>
<proteinExistence type="predicted"/>
<accession>A0ABS1HP58</accession>
<dbReference type="InterPro" id="IPR019619">
    <property type="entry name" value="DUF2490"/>
</dbReference>
<name>A0ABS1HP58_9BACT</name>
<dbReference type="EMBL" id="JAENRR010000068">
    <property type="protein sequence ID" value="MBK3519436.1"/>
    <property type="molecule type" value="Genomic_DNA"/>
</dbReference>